<dbReference type="PANTHER" id="PTHR23028">
    <property type="entry name" value="ACETYLTRANSFERASE"/>
    <property type="match status" value="1"/>
</dbReference>
<dbReference type="InterPro" id="IPR050879">
    <property type="entry name" value="Acyltransferase_3"/>
</dbReference>
<feature type="transmembrane region" description="Helical" evidence="1">
    <location>
        <begin position="173"/>
        <end position="194"/>
    </location>
</feature>
<evidence type="ECO:0000256" key="1">
    <source>
        <dbReference type="SAM" id="Phobius"/>
    </source>
</evidence>
<dbReference type="PANTHER" id="PTHR23028:SF53">
    <property type="entry name" value="ACYL_TRANSF_3 DOMAIN-CONTAINING PROTEIN"/>
    <property type="match status" value="1"/>
</dbReference>
<keyword evidence="5" id="KW-1185">Reference proteome</keyword>
<feature type="transmembrane region" description="Helical" evidence="1">
    <location>
        <begin position="144"/>
        <end position="161"/>
    </location>
</feature>
<feature type="transmembrane region" description="Helical" evidence="1">
    <location>
        <begin position="361"/>
        <end position="382"/>
    </location>
</feature>
<gene>
    <name evidence="4" type="ORF">GCM10009810_05550</name>
</gene>
<feature type="transmembrane region" description="Helical" evidence="1">
    <location>
        <begin position="7"/>
        <end position="25"/>
    </location>
</feature>
<evidence type="ECO:0000259" key="2">
    <source>
        <dbReference type="Pfam" id="PF01757"/>
    </source>
</evidence>
<dbReference type="InterPro" id="IPR043968">
    <property type="entry name" value="SGNH"/>
</dbReference>
<keyword evidence="4" id="KW-0012">Acyltransferase</keyword>
<dbReference type="Pfam" id="PF19040">
    <property type="entry name" value="SGNH"/>
    <property type="match status" value="1"/>
</dbReference>
<organism evidence="4 5">
    <name type="scientific">Nostocoides vanveenii</name>
    <dbReference type="NCBI Taxonomy" id="330835"/>
    <lineage>
        <taxon>Bacteria</taxon>
        <taxon>Bacillati</taxon>
        <taxon>Actinomycetota</taxon>
        <taxon>Actinomycetes</taxon>
        <taxon>Micrococcales</taxon>
        <taxon>Intrasporangiaceae</taxon>
        <taxon>Nostocoides</taxon>
    </lineage>
</organism>
<protein>
    <submittedName>
        <fullName evidence="4">Acyltransferase family protein</fullName>
    </submittedName>
</protein>
<reference evidence="5" key="1">
    <citation type="journal article" date="2019" name="Int. J. Syst. Evol. Microbiol.">
        <title>The Global Catalogue of Microorganisms (GCM) 10K type strain sequencing project: providing services to taxonomists for standard genome sequencing and annotation.</title>
        <authorList>
            <consortium name="The Broad Institute Genomics Platform"/>
            <consortium name="The Broad Institute Genome Sequencing Center for Infectious Disease"/>
            <person name="Wu L."/>
            <person name="Ma J."/>
        </authorList>
    </citation>
    <scope>NUCLEOTIDE SEQUENCE [LARGE SCALE GENOMIC DNA]</scope>
    <source>
        <strain evidence="5">JCM 15591</strain>
    </source>
</reference>
<accession>A0ABP4W893</accession>
<proteinExistence type="predicted"/>
<feature type="transmembrane region" description="Helical" evidence="1">
    <location>
        <begin position="31"/>
        <end position="51"/>
    </location>
</feature>
<dbReference type="Pfam" id="PF01757">
    <property type="entry name" value="Acyl_transf_3"/>
    <property type="match status" value="1"/>
</dbReference>
<feature type="transmembrane region" description="Helical" evidence="1">
    <location>
        <begin position="206"/>
        <end position="226"/>
    </location>
</feature>
<evidence type="ECO:0000259" key="3">
    <source>
        <dbReference type="Pfam" id="PF19040"/>
    </source>
</evidence>
<keyword evidence="4" id="KW-0808">Transferase</keyword>
<comment type="caution">
    <text evidence="4">The sequence shown here is derived from an EMBL/GenBank/DDBJ whole genome shotgun (WGS) entry which is preliminary data.</text>
</comment>
<dbReference type="Proteomes" id="UP001501475">
    <property type="component" value="Unassembled WGS sequence"/>
</dbReference>
<keyword evidence="1" id="KW-1133">Transmembrane helix</keyword>
<dbReference type="EMBL" id="BAAAPN010000015">
    <property type="protein sequence ID" value="GAA1747867.1"/>
    <property type="molecule type" value="Genomic_DNA"/>
</dbReference>
<dbReference type="GO" id="GO:0016746">
    <property type="term" value="F:acyltransferase activity"/>
    <property type="evidence" value="ECO:0007669"/>
    <property type="project" value="UniProtKB-KW"/>
</dbReference>
<name>A0ABP4W893_9MICO</name>
<feature type="transmembrane region" description="Helical" evidence="1">
    <location>
        <begin position="238"/>
        <end position="258"/>
    </location>
</feature>
<evidence type="ECO:0000313" key="5">
    <source>
        <dbReference type="Proteomes" id="UP001501475"/>
    </source>
</evidence>
<dbReference type="RefSeq" id="WP_344061772.1">
    <property type="nucleotide sequence ID" value="NZ_BAAAPN010000015.1"/>
</dbReference>
<feature type="transmembrane region" description="Helical" evidence="1">
    <location>
        <begin position="72"/>
        <end position="91"/>
    </location>
</feature>
<keyword evidence="1" id="KW-0472">Membrane</keyword>
<evidence type="ECO:0000313" key="4">
    <source>
        <dbReference type="EMBL" id="GAA1747867.1"/>
    </source>
</evidence>
<feature type="domain" description="Acyltransferase 3" evidence="2">
    <location>
        <begin position="6"/>
        <end position="342"/>
    </location>
</feature>
<sequence length="670" mass="71594">MHFRPDIQGMRATAVILVVLFHAGLPVRGGFVGVDVFFVISGFVITGMLARELNAAGCIDMRRFYARRVRRILPALALVVVVVVVCAALILSPIGAQQQVAQTGTLAMPMLANVGMINADDGYFARSAEGNALLHIWSLGVEEQFYLAFPAILAMGVWVGARALRLTRTSSMVGAVTLVLLGSLALCIALTQGLRIIRAIPAPDATAFYSSPARAWEFAAGALVALLDERIGRLPARLLATLGWCGVAVLVWSSVVLTGDGFPGYRALPPVLAAAALIVAGTDPRRSGLVVRGLAARWMTWIGDRSYSWYLWHWPCIVIAAALWPGLPLAAFLAAGLSLIMASLSFTFIEEPIRNNRELGGRRLVAFTLALLVVPTGLALVLRQGARVQWNDTAKQQMAAQLAADHVDHVRGCDANPWPKNACTWDEFPGNSPIYLVGDSLAGALSEGMIGAAAEQNRPLAIRTSSGCFFAGRDHQPTQRITKCGARFAATLTWLADVPLGDVVISTSDTYVFRTDLPMGLAGLTSPEDKRRLYLDGLDKSIAGITDLGHHVVVIGTTPGRYPTESGEMAGFEPARCAGGLLFSVDRCAHAIRLTRIKRAIQAASREVVLKNGAQFLDLTDKVCDGDSCPVRRGEVWIYRDSVHLTTAASSTLTPLLARAIAGGSQKAGG</sequence>
<keyword evidence="1" id="KW-0812">Transmembrane</keyword>
<feature type="domain" description="SGNH" evidence="3">
    <location>
        <begin position="422"/>
        <end position="658"/>
    </location>
</feature>
<dbReference type="InterPro" id="IPR002656">
    <property type="entry name" value="Acyl_transf_3_dom"/>
</dbReference>